<dbReference type="PANTHER" id="PTHR19288:SF4">
    <property type="entry name" value="RE04130P-RELATED"/>
    <property type="match status" value="1"/>
</dbReference>
<name>A0A7R9J580_TIMCA</name>
<protein>
    <submittedName>
        <fullName evidence="1">(California timema) hypothetical protein</fullName>
    </submittedName>
</protein>
<dbReference type="Gene3D" id="3.40.50.1000">
    <property type="entry name" value="HAD superfamily/HAD-like"/>
    <property type="match status" value="2"/>
</dbReference>
<sequence>MPAVSHWAISKAPLGLAFAVSSVLPYPQLSLWSLRSKFRWLNNGPRGTGAKASAQDWTAGKWKKEGKKLQPKETKMAQSSPIKDLSSLNKKEIAAFLDSFDTVISDCDGVLWRAAEGPISGSPQTINKLKSLGKKVFLMSNNSASPLERYVTLCEKMGMPIPKENIITPSAAVAYYLKEQNLENKKIFVLGTSHFMDYLREAGLHCSENGPYPIVEDLPSLMRELSNLDSDVGTVVIDTDPNINFIKMMKAVQYLKRPDCHFILAASDVSAILTKDLNLIGPGCFSALLEKFTGRSPIVMGKPEVYMVHLIEKIHPLNPSRTLMIGDSLDHDILLGSHCGFQTLFVLSGHGALEDATDENNMPKYFLNKLGDLLPLLSSQ</sequence>
<dbReference type="EMBL" id="OE181188">
    <property type="protein sequence ID" value="CAD7572707.1"/>
    <property type="molecule type" value="Genomic_DNA"/>
</dbReference>
<dbReference type="GO" id="GO:0005737">
    <property type="term" value="C:cytoplasm"/>
    <property type="evidence" value="ECO:0007669"/>
    <property type="project" value="TreeGrafter"/>
</dbReference>
<dbReference type="InterPro" id="IPR036412">
    <property type="entry name" value="HAD-like_sf"/>
</dbReference>
<organism evidence="1">
    <name type="scientific">Timema californicum</name>
    <name type="common">California timema</name>
    <name type="synonym">Walking stick</name>
    <dbReference type="NCBI Taxonomy" id="61474"/>
    <lineage>
        <taxon>Eukaryota</taxon>
        <taxon>Metazoa</taxon>
        <taxon>Ecdysozoa</taxon>
        <taxon>Arthropoda</taxon>
        <taxon>Hexapoda</taxon>
        <taxon>Insecta</taxon>
        <taxon>Pterygota</taxon>
        <taxon>Neoptera</taxon>
        <taxon>Polyneoptera</taxon>
        <taxon>Phasmatodea</taxon>
        <taxon>Timematodea</taxon>
        <taxon>Timematoidea</taxon>
        <taxon>Timematidae</taxon>
        <taxon>Timema</taxon>
    </lineage>
</organism>
<dbReference type="GO" id="GO:0016791">
    <property type="term" value="F:phosphatase activity"/>
    <property type="evidence" value="ECO:0007669"/>
    <property type="project" value="TreeGrafter"/>
</dbReference>
<dbReference type="Pfam" id="PF13344">
    <property type="entry name" value="Hydrolase_6"/>
    <property type="match status" value="1"/>
</dbReference>
<proteinExistence type="predicted"/>
<gene>
    <name evidence="1" type="ORF">TCMB3V08_LOCUS5351</name>
</gene>
<reference evidence="1" key="1">
    <citation type="submission" date="2020-11" db="EMBL/GenBank/DDBJ databases">
        <authorList>
            <person name="Tran Van P."/>
        </authorList>
    </citation>
    <scope>NUCLEOTIDE SEQUENCE</scope>
</reference>
<dbReference type="NCBIfam" id="TIGR01460">
    <property type="entry name" value="HAD-SF-IIA"/>
    <property type="match status" value="1"/>
</dbReference>
<dbReference type="InterPro" id="IPR006357">
    <property type="entry name" value="HAD-SF_hydro_IIA"/>
</dbReference>
<dbReference type="InterPro" id="IPR023214">
    <property type="entry name" value="HAD_sf"/>
</dbReference>
<evidence type="ECO:0000313" key="1">
    <source>
        <dbReference type="EMBL" id="CAD7572707.1"/>
    </source>
</evidence>
<dbReference type="PANTHER" id="PTHR19288">
    <property type="entry name" value="4-NITROPHENYLPHOSPHATASE-RELATED"/>
    <property type="match status" value="1"/>
</dbReference>
<dbReference type="SUPFAM" id="SSF56784">
    <property type="entry name" value="HAD-like"/>
    <property type="match status" value="1"/>
</dbReference>
<dbReference type="AlphaFoldDB" id="A0A7R9J580"/>
<dbReference type="Pfam" id="PF13242">
    <property type="entry name" value="Hydrolase_like"/>
    <property type="match status" value="1"/>
</dbReference>
<accession>A0A7R9J580</accession>